<evidence type="ECO:0000313" key="4">
    <source>
        <dbReference type="EMBL" id="MBE1205122.1"/>
    </source>
</evidence>
<dbReference type="SUPFAM" id="SSF51338">
    <property type="entry name" value="Composite domain of metallo-dependent hydrolases"/>
    <property type="match status" value="1"/>
</dbReference>
<accession>A0ABR9GN64</accession>
<dbReference type="Proteomes" id="UP000598227">
    <property type="component" value="Unassembled WGS sequence"/>
</dbReference>
<dbReference type="InterPro" id="IPR011059">
    <property type="entry name" value="Metal-dep_hydrolase_composite"/>
</dbReference>
<feature type="domain" description="Amidohydrolase-related" evidence="3">
    <location>
        <begin position="60"/>
        <end position="437"/>
    </location>
</feature>
<evidence type="ECO:0000313" key="5">
    <source>
        <dbReference type="Proteomes" id="UP000598227"/>
    </source>
</evidence>
<dbReference type="PANTHER" id="PTHR43794">
    <property type="entry name" value="AMINOHYDROLASE SSNA-RELATED"/>
    <property type="match status" value="1"/>
</dbReference>
<dbReference type="InterPro" id="IPR032466">
    <property type="entry name" value="Metal_Hydrolase"/>
</dbReference>
<dbReference type="EMBL" id="JACZEP010000003">
    <property type="protein sequence ID" value="MBE1205122.1"/>
    <property type="molecule type" value="Genomic_DNA"/>
</dbReference>
<dbReference type="InterPro" id="IPR006680">
    <property type="entry name" value="Amidohydro-rel"/>
</dbReference>
<sequence>MMPNDSKQTLIRAKWVVGYQGGEHRLIEDGVVVIEGDRILHVGQDWTGKPDEVMSAGNSLVIPGLISAHAHVAAQVTDRLVLDGGRRDFLRSGFLNCAPRKVSGGPSLGSFEDADASIAFAFAALLSQGVTTIVEAGNTGEVGSIMLRHAEACGARLYYSPAFATGEYLFEDDGRMIVRRDEKMGFDGLERAVAFIEAHDGAFDGRFHGILNPDEFYLSTPELLRRTRAEADRLGVGITMHFCEQLFEFHETLRLTGRTPVQQLVDDGILGDDVLLGHCIYVAGHPMVAYPWDTDLELIAASGATVAHAPVALARRGVSLANFDRYIKAGINMAIGTDSYPYDLIAEMRTASLTAKIIGMDNEAAKARQVFDAATLGAARALKRDDLGRLAPGAKADLAVIDFDDLAIGPVWDPIRSLVMCATGQHVRTVFVDGKTVVSEGRALFADEQQLLRKAQASCETVWSKFPETHWSGKTATEIFAPSLRKWEPHA</sequence>
<protein>
    <submittedName>
        <fullName evidence="4">Amidohydrolase family protein</fullName>
    </submittedName>
</protein>
<evidence type="ECO:0000256" key="2">
    <source>
        <dbReference type="ARBA" id="ARBA00022801"/>
    </source>
</evidence>
<dbReference type="NCBIfam" id="NF004801">
    <property type="entry name" value="PRK06151.1"/>
    <property type="match status" value="1"/>
</dbReference>
<dbReference type="RefSeq" id="WP_192566685.1">
    <property type="nucleotide sequence ID" value="NZ_JACZEP010000003.1"/>
</dbReference>
<proteinExistence type="inferred from homology"/>
<dbReference type="Gene3D" id="2.30.40.10">
    <property type="entry name" value="Urease, subunit C, domain 1"/>
    <property type="match status" value="1"/>
</dbReference>
<gene>
    <name evidence="4" type="ORF">IHE39_12560</name>
</gene>
<dbReference type="InterPro" id="IPR050287">
    <property type="entry name" value="MTA/SAH_deaminase"/>
</dbReference>
<keyword evidence="2" id="KW-0378">Hydrolase</keyword>
<dbReference type="SUPFAM" id="SSF51556">
    <property type="entry name" value="Metallo-dependent hydrolases"/>
    <property type="match status" value="1"/>
</dbReference>
<keyword evidence="5" id="KW-1185">Reference proteome</keyword>
<organism evidence="4 5">
    <name type="scientific">Aminobacter carboxidus</name>
    <dbReference type="NCBI Taxonomy" id="376165"/>
    <lineage>
        <taxon>Bacteria</taxon>
        <taxon>Pseudomonadati</taxon>
        <taxon>Pseudomonadota</taxon>
        <taxon>Alphaproteobacteria</taxon>
        <taxon>Hyphomicrobiales</taxon>
        <taxon>Phyllobacteriaceae</taxon>
        <taxon>Aminobacter</taxon>
    </lineage>
</organism>
<name>A0ABR9GN64_9HYPH</name>
<dbReference type="Gene3D" id="3.20.20.140">
    <property type="entry name" value="Metal-dependent hydrolases"/>
    <property type="match status" value="1"/>
</dbReference>
<reference evidence="4 5" key="1">
    <citation type="submission" date="2020-09" db="EMBL/GenBank/DDBJ databases">
        <title>Draft Genome Sequence of Aminobacter carboxidus type strain DSM 1086, a soil Gram-negative carboxydobacterium.</title>
        <authorList>
            <person name="Turrini P."/>
            <person name="Tescari M."/>
            <person name="Artuso I."/>
            <person name="Lugli G.A."/>
            <person name="Frangipani E."/>
            <person name="Ventura M."/>
            <person name="Visca P."/>
        </authorList>
    </citation>
    <scope>NUCLEOTIDE SEQUENCE [LARGE SCALE GENOMIC DNA]</scope>
    <source>
        <strain evidence="4 5">DSM 1086</strain>
    </source>
</reference>
<evidence type="ECO:0000259" key="3">
    <source>
        <dbReference type="Pfam" id="PF01979"/>
    </source>
</evidence>
<comment type="similarity">
    <text evidence="1">Belongs to the metallo-dependent hydrolases superfamily. ATZ/TRZ family.</text>
</comment>
<comment type="caution">
    <text evidence="4">The sequence shown here is derived from an EMBL/GenBank/DDBJ whole genome shotgun (WGS) entry which is preliminary data.</text>
</comment>
<dbReference type="PANTHER" id="PTHR43794:SF11">
    <property type="entry name" value="AMIDOHYDROLASE-RELATED DOMAIN-CONTAINING PROTEIN"/>
    <property type="match status" value="1"/>
</dbReference>
<dbReference type="Pfam" id="PF01979">
    <property type="entry name" value="Amidohydro_1"/>
    <property type="match status" value="1"/>
</dbReference>
<evidence type="ECO:0000256" key="1">
    <source>
        <dbReference type="ARBA" id="ARBA00006745"/>
    </source>
</evidence>